<protein>
    <submittedName>
        <fullName evidence="1">Uncharacterized protein</fullName>
    </submittedName>
</protein>
<dbReference type="EMBL" id="CAKMRJ010004445">
    <property type="protein sequence ID" value="CAH1438507.1"/>
    <property type="molecule type" value="Genomic_DNA"/>
</dbReference>
<proteinExistence type="predicted"/>
<comment type="caution">
    <text evidence="1">The sequence shown here is derived from an EMBL/GenBank/DDBJ whole genome shotgun (WGS) entry which is preliminary data.</text>
</comment>
<reference evidence="1 2" key="1">
    <citation type="submission" date="2022-01" db="EMBL/GenBank/DDBJ databases">
        <authorList>
            <person name="Xiong W."/>
            <person name="Schranz E."/>
        </authorList>
    </citation>
    <scope>NUCLEOTIDE SEQUENCE [LARGE SCALE GENOMIC DNA]</scope>
</reference>
<dbReference type="Proteomes" id="UP001157418">
    <property type="component" value="Unassembled WGS sequence"/>
</dbReference>
<gene>
    <name evidence="1" type="ORF">LVIROSA_LOCUS24765</name>
</gene>
<evidence type="ECO:0000313" key="1">
    <source>
        <dbReference type="EMBL" id="CAH1438507.1"/>
    </source>
</evidence>
<evidence type="ECO:0000313" key="2">
    <source>
        <dbReference type="Proteomes" id="UP001157418"/>
    </source>
</evidence>
<keyword evidence="2" id="KW-1185">Reference proteome</keyword>
<organism evidence="1 2">
    <name type="scientific">Lactuca virosa</name>
    <dbReference type="NCBI Taxonomy" id="75947"/>
    <lineage>
        <taxon>Eukaryota</taxon>
        <taxon>Viridiplantae</taxon>
        <taxon>Streptophyta</taxon>
        <taxon>Embryophyta</taxon>
        <taxon>Tracheophyta</taxon>
        <taxon>Spermatophyta</taxon>
        <taxon>Magnoliopsida</taxon>
        <taxon>eudicotyledons</taxon>
        <taxon>Gunneridae</taxon>
        <taxon>Pentapetalae</taxon>
        <taxon>asterids</taxon>
        <taxon>campanulids</taxon>
        <taxon>Asterales</taxon>
        <taxon>Asteraceae</taxon>
        <taxon>Cichorioideae</taxon>
        <taxon>Cichorieae</taxon>
        <taxon>Lactucinae</taxon>
        <taxon>Lactuca</taxon>
    </lineage>
</organism>
<dbReference type="AlphaFoldDB" id="A0AAU9NL09"/>
<sequence length="72" mass="8351">MYHKRACPLPPYMNWNSSKRFESKIRSSYLRYQRKCVCNGFLTEVYSLEATVCATSLQRKNSSCCCRPAPCS</sequence>
<name>A0AAU9NL09_9ASTR</name>
<accession>A0AAU9NL09</accession>